<feature type="binding site" evidence="9">
    <location>
        <position position="102"/>
    </location>
    <ligand>
        <name>5-phospho-alpha-D-ribose 1-diphosphate</name>
        <dbReference type="ChEBI" id="CHEBI:58017"/>
        <note>ligand shared between dimeric partners</note>
    </ligand>
</feature>
<evidence type="ECO:0000256" key="3">
    <source>
        <dbReference type="ARBA" id="ARBA00006340"/>
    </source>
</evidence>
<dbReference type="AlphaFoldDB" id="A0A0M2NZ86"/>
<evidence type="ECO:0000313" key="12">
    <source>
        <dbReference type="Proteomes" id="UP000034455"/>
    </source>
</evidence>
<dbReference type="GO" id="GO:0044205">
    <property type="term" value="P:'de novo' UMP biosynthetic process"/>
    <property type="evidence" value="ECO:0007669"/>
    <property type="project" value="UniProtKB-UniRule"/>
</dbReference>
<dbReference type="Proteomes" id="UP000034455">
    <property type="component" value="Unassembled WGS sequence"/>
</dbReference>
<comment type="similarity">
    <text evidence="3 9">Belongs to the purine/pyrimidine phosphoribosyltransferase family. PyrE subfamily.</text>
</comment>
<dbReference type="InterPro" id="IPR023031">
    <property type="entry name" value="OPRT"/>
</dbReference>
<reference evidence="11 12" key="1">
    <citation type="submission" date="2015-03" db="EMBL/GenBank/DDBJ databases">
        <title>Genome Assembly of Staphylococcus cohnii subsp. cohnii strain G22B2.</title>
        <authorList>
            <person name="Nair G."/>
            <person name="Kaur G."/>
            <person name="Khatri I."/>
            <person name="Singh N.K."/>
            <person name="Sathyabama S."/>
            <person name="Maurya S.K."/>
            <person name="Subramanian S."/>
            <person name="Agrewala J.N."/>
            <person name="Mayilraj S."/>
        </authorList>
    </citation>
    <scope>NUCLEOTIDE SEQUENCE [LARGE SCALE GENOMIC DNA]</scope>
    <source>
        <strain evidence="11 12">G22B2</strain>
    </source>
</reference>
<keyword evidence="6 9" id="KW-0328">Glycosyltransferase</keyword>
<dbReference type="PANTHER" id="PTHR46683">
    <property type="entry name" value="OROTATE PHOSPHORIBOSYLTRANSFERASE 1-RELATED"/>
    <property type="match status" value="1"/>
</dbReference>
<feature type="binding site" evidence="9">
    <location>
        <position position="126"/>
    </location>
    <ligand>
        <name>orotate</name>
        <dbReference type="ChEBI" id="CHEBI:30839"/>
    </ligand>
</feature>
<feature type="binding site" description="in other chain" evidence="9">
    <location>
        <begin position="122"/>
        <end position="130"/>
    </location>
    <ligand>
        <name>5-phospho-alpha-D-ribose 1-diphosphate</name>
        <dbReference type="ChEBI" id="CHEBI:58017"/>
        <note>ligand shared between dimeric partners</note>
    </ligand>
</feature>
<feature type="domain" description="Phosphoribosyltransferase" evidence="10">
    <location>
        <begin position="39"/>
        <end position="165"/>
    </location>
</feature>
<feature type="binding site" evidence="9">
    <location>
        <position position="96"/>
    </location>
    <ligand>
        <name>5-phospho-alpha-D-ribose 1-diphosphate</name>
        <dbReference type="ChEBI" id="CHEBI:58017"/>
        <note>ligand shared between dimeric partners</note>
    </ligand>
</feature>
<evidence type="ECO:0000256" key="6">
    <source>
        <dbReference type="ARBA" id="ARBA00022676"/>
    </source>
</evidence>
<evidence type="ECO:0000256" key="5">
    <source>
        <dbReference type="ARBA" id="ARBA00011971"/>
    </source>
</evidence>
<evidence type="ECO:0000256" key="2">
    <source>
        <dbReference type="ARBA" id="ARBA00004889"/>
    </source>
</evidence>
<dbReference type="GO" id="GO:0005737">
    <property type="term" value="C:cytoplasm"/>
    <property type="evidence" value="ECO:0007669"/>
    <property type="project" value="TreeGrafter"/>
</dbReference>
<dbReference type="GO" id="GO:0046132">
    <property type="term" value="P:pyrimidine ribonucleoside biosynthetic process"/>
    <property type="evidence" value="ECO:0007669"/>
    <property type="project" value="TreeGrafter"/>
</dbReference>
<feature type="binding site" description="in other chain" evidence="9">
    <location>
        <position position="23"/>
    </location>
    <ligand>
        <name>5-phospho-alpha-D-ribose 1-diphosphate</name>
        <dbReference type="ChEBI" id="CHEBI:58017"/>
        <note>ligand shared between dimeric partners</note>
    </ligand>
</feature>
<comment type="subunit">
    <text evidence="4 9">Homodimer.</text>
</comment>
<evidence type="ECO:0000256" key="9">
    <source>
        <dbReference type="HAMAP-Rule" id="MF_01208"/>
    </source>
</evidence>
<evidence type="ECO:0000256" key="7">
    <source>
        <dbReference type="ARBA" id="ARBA00022679"/>
    </source>
</evidence>
<feature type="binding site" evidence="9">
    <location>
        <position position="100"/>
    </location>
    <ligand>
        <name>5-phospho-alpha-D-ribose 1-diphosphate</name>
        <dbReference type="ChEBI" id="CHEBI:58017"/>
        <note>ligand shared between dimeric partners</note>
    </ligand>
</feature>
<sequence>MKNLFSKYIIDKEIIKFGEFQLKSGRISPYFFNFGSFNNSAMLQELGEFYADYIYENNIKCDLIFGSAYKGIPIALATSLMLKNKYNINKEFAFNRKEAKKHGDGGNMVGASMAGKKVLAVDDVLTSGKTVLETINLIEDNKAELSGFLVALDREENYVEGNEKASTHIKTELGIPFYSMSKIEDVLKVLRERSRVDIIHKIEMYLEK</sequence>
<comment type="catalytic activity">
    <reaction evidence="9">
        <text>orotidine 5'-phosphate + diphosphate = orotate + 5-phospho-alpha-D-ribose 1-diphosphate</text>
        <dbReference type="Rhea" id="RHEA:10380"/>
        <dbReference type="ChEBI" id="CHEBI:30839"/>
        <dbReference type="ChEBI" id="CHEBI:33019"/>
        <dbReference type="ChEBI" id="CHEBI:57538"/>
        <dbReference type="ChEBI" id="CHEBI:58017"/>
        <dbReference type="EC" id="2.4.2.10"/>
    </reaction>
</comment>
<dbReference type="EMBL" id="LAKJ01000023">
    <property type="protein sequence ID" value="KKI62988.1"/>
    <property type="molecule type" value="Genomic_DNA"/>
</dbReference>
<dbReference type="NCBIfam" id="TIGR00336">
    <property type="entry name" value="pyrE"/>
    <property type="match status" value="1"/>
</dbReference>
<keyword evidence="8 9" id="KW-0665">Pyrimidine biosynthesis</keyword>
<dbReference type="EC" id="2.4.2.10" evidence="5 9"/>
<dbReference type="InterPro" id="IPR029057">
    <property type="entry name" value="PRTase-like"/>
</dbReference>
<comment type="cofactor">
    <cofactor evidence="9">
        <name>Mg(2+)</name>
        <dbReference type="ChEBI" id="CHEBI:18420"/>
    </cofactor>
</comment>
<dbReference type="InterPro" id="IPR004467">
    <property type="entry name" value="Or_phspho_trans_dom"/>
</dbReference>
<comment type="function">
    <text evidence="1 9">Catalyzes the transfer of a ribosyl phosphate group from 5-phosphoribose 1-diphosphate to orotate, leading to the formation of orotidine monophosphate (OMP).</text>
</comment>
<dbReference type="PATRIC" id="fig|74704.6.peg.1573"/>
<keyword evidence="7 9" id="KW-0808">Transferase</keyword>
<dbReference type="PANTHER" id="PTHR46683:SF1">
    <property type="entry name" value="OROTATE PHOSPHORIBOSYLTRANSFERASE 1-RELATED"/>
    <property type="match status" value="1"/>
</dbReference>
<dbReference type="RefSeq" id="WP_052725227.1">
    <property type="nucleotide sequence ID" value="NZ_LAKJ01000023.1"/>
</dbReference>
<dbReference type="CDD" id="cd06223">
    <property type="entry name" value="PRTases_typeI"/>
    <property type="match status" value="1"/>
</dbReference>
<feature type="binding site" description="in other chain" evidence="9">
    <location>
        <begin position="69"/>
        <end position="70"/>
    </location>
    <ligand>
        <name>5-phospho-alpha-D-ribose 1-diphosphate</name>
        <dbReference type="ChEBI" id="CHEBI:58017"/>
        <note>ligand shared between dimeric partners</note>
    </ligand>
</feature>
<dbReference type="Gene3D" id="3.40.50.2020">
    <property type="match status" value="1"/>
</dbReference>
<comment type="caution">
    <text evidence="11">The sequence shown here is derived from an EMBL/GenBank/DDBJ whole genome shotgun (WGS) entry which is preliminary data.</text>
</comment>
<proteinExistence type="inferred from homology"/>
<accession>A0A0M2NZ86</accession>
<evidence type="ECO:0000256" key="4">
    <source>
        <dbReference type="ARBA" id="ARBA00011738"/>
    </source>
</evidence>
<evidence type="ECO:0000313" key="11">
    <source>
        <dbReference type="EMBL" id="KKI62988.1"/>
    </source>
</evidence>
<name>A0A0M2NZ86_STACC</name>
<dbReference type="Pfam" id="PF00156">
    <property type="entry name" value="Pribosyltran"/>
    <property type="match status" value="1"/>
</dbReference>
<keyword evidence="9" id="KW-0460">Magnesium</keyword>
<dbReference type="GO" id="GO:0004588">
    <property type="term" value="F:orotate phosphoribosyltransferase activity"/>
    <property type="evidence" value="ECO:0007669"/>
    <property type="project" value="UniProtKB-UniRule"/>
</dbReference>
<comment type="pathway">
    <text evidence="2 9">Pyrimidine metabolism; UMP biosynthesis via de novo pathway; UMP from orotate: step 1/2.</text>
</comment>
<evidence type="ECO:0000256" key="8">
    <source>
        <dbReference type="ARBA" id="ARBA00022975"/>
    </source>
</evidence>
<protein>
    <recommendedName>
        <fullName evidence="5 9">Orotate phosphoribosyltransferase</fullName>
        <shortName evidence="9">OPRT</shortName>
        <shortName evidence="9">OPRTase</shortName>
        <ecNumber evidence="5 9">2.4.2.10</ecNumber>
    </recommendedName>
</protein>
<dbReference type="GO" id="GO:0000287">
    <property type="term" value="F:magnesium ion binding"/>
    <property type="evidence" value="ECO:0007669"/>
    <property type="project" value="UniProtKB-UniRule"/>
</dbReference>
<organism evidence="11 12">
    <name type="scientific">Staphylococcus cohnii subsp. cohnii</name>
    <dbReference type="NCBI Taxonomy" id="74704"/>
    <lineage>
        <taxon>Bacteria</taxon>
        <taxon>Bacillati</taxon>
        <taxon>Bacillota</taxon>
        <taxon>Bacilli</taxon>
        <taxon>Bacillales</taxon>
        <taxon>Staphylococcaceae</taxon>
        <taxon>Staphylococcus</taxon>
        <taxon>Staphylococcus cohnii species complex</taxon>
    </lineage>
</organism>
<feature type="binding site" evidence="9">
    <location>
        <begin position="31"/>
        <end position="32"/>
    </location>
    <ligand>
        <name>orotate</name>
        <dbReference type="ChEBI" id="CHEBI:30839"/>
    </ligand>
</feature>
<dbReference type="SUPFAM" id="SSF53271">
    <property type="entry name" value="PRTase-like"/>
    <property type="match status" value="1"/>
</dbReference>
<evidence type="ECO:0000259" key="10">
    <source>
        <dbReference type="Pfam" id="PF00156"/>
    </source>
</evidence>
<dbReference type="InterPro" id="IPR000836">
    <property type="entry name" value="PRTase_dom"/>
</dbReference>
<dbReference type="HAMAP" id="MF_01208">
    <property type="entry name" value="PyrE"/>
    <property type="match status" value="1"/>
</dbReference>
<feature type="binding site" evidence="9">
    <location>
        <position position="154"/>
    </location>
    <ligand>
        <name>orotate</name>
        <dbReference type="ChEBI" id="CHEBI:30839"/>
    </ligand>
</feature>
<gene>
    <name evidence="9" type="primary">pyrE</name>
    <name evidence="11" type="ORF">UF66_1536</name>
</gene>
<feature type="binding site" description="in other chain" evidence="9">
    <location>
        <position position="97"/>
    </location>
    <ligand>
        <name>5-phospho-alpha-D-ribose 1-diphosphate</name>
        <dbReference type="ChEBI" id="CHEBI:58017"/>
        <note>ligand shared between dimeric partners</note>
    </ligand>
</feature>
<dbReference type="UniPathway" id="UPA00070">
    <property type="reaction ID" value="UER00119"/>
</dbReference>
<dbReference type="GO" id="GO:0006207">
    <property type="term" value="P:'de novo' pyrimidine nucleobase biosynthetic process"/>
    <property type="evidence" value="ECO:0007669"/>
    <property type="project" value="TreeGrafter"/>
</dbReference>
<evidence type="ECO:0000256" key="1">
    <source>
        <dbReference type="ARBA" id="ARBA00003769"/>
    </source>
</evidence>